<dbReference type="EMBL" id="AJWK01003753">
    <property type="status" value="NOT_ANNOTATED_CDS"/>
    <property type="molecule type" value="Genomic_DNA"/>
</dbReference>
<dbReference type="GO" id="GO:0016705">
    <property type="term" value="F:oxidoreductase activity, acting on paired donors, with incorporation or reduction of molecular oxygen"/>
    <property type="evidence" value="ECO:0007669"/>
    <property type="project" value="InterPro"/>
</dbReference>
<comment type="similarity">
    <text evidence="5">Belongs to the cytochrome P450 family.</text>
</comment>
<evidence type="ECO:0000313" key="14">
    <source>
        <dbReference type="EnsemblMetazoa" id="LLOJ000939-PA"/>
    </source>
</evidence>
<dbReference type="GO" id="GO:0005789">
    <property type="term" value="C:endoplasmic reticulum membrane"/>
    <property type="evidence" value="ECO:0007669"/>
    <property type="project" value="UniProtKB-SubCell"/>
</dbReference>
<organism evidence="14 15">
    <name type="scientific">Lutzomyia longipalpis</name>
    <name type="common">Sand fly</name>
    <dbReference type="NCBI Taxonomy" id="7200"/>
    <lineage>
        <taxon>Eukaryota</taxon>
        <taxon>Metazoa</taxon>
        <taxon>Ecdysozoa</taxon>
        <taxon>Arthropoda</taxon>
        <taxon>Hexapoda</taxon>
        <taxon>Insecta</taxon>
        <taxon>Pterygota</taxon>
        <taxon>Neoptera</taxon>
        <taxon>Endopterygota</taxon>
        <taxon>Diptera</taxon>
        <taxon>Nematocera</taxon>
        <taxon>Psychodoidea</taxon>
        <taxon>Psychodidae</taxon>
        <taxon>Lutzomyia</taxon>
        <taxon>Lutzomyia</taxon>
    </lineage>
</organism>
<evidence type="ECO:0000256" key="13">
    <source>
        <dbReference type="ARBA" id="ARBA00023136"/>
    </source>
</evidence>
<evidence type="ECO:0000256" key="2">
    <source>
        <dbReference type="ARBA" id="ARBA00003690"/>
    </source>
</evidence>
<accession>A0A1B0CAG6</accession>
<name>A0A1B0CAG6_LUTLO</name>
<reference evidence="14" key="1">
    <citation type="submission" date="2020-05" db="UniProtKB">
        <authorList>
            <consortium name="EnsemblMetazoa"/>
        </authorList>
    </citation>
    <scope>IDENTIFICATION</scope>
    <source>
        <strain evidence="14">Jacobina</strain>
    </source>
</reference>
<keyword evidence="10" id="KW-0560">Oxidoreductase</keyword>
<evidence type="ECO:0000256" key="12">
    <source>
        <dbReference type="ARBA" id="ARBA00023033"/>
    </source>
</evidence>
<dbReference type="GO" id="GO:0005506">
    <property type="term" value="F:iron ion binding"/>
    <property type="evidence" value="ECO:0007669"/>
    <property type="project" value="InterPro"/>
</dbReference>
<dbReference type="GO" id="GO:0004497">
    <property type="term" value="F:monooxygenase activity"/>
    <property type="evidence" value="ECO:0007669"/>
    <property type="project" value="UniProtKB-KW"/>
</dbReference>
<keyword evidence="12" id="KW-0503">Monooxygenase</keyword>
<dbReference type="InterPro" id="IPR050476">
    <property type="entry name" value="Insect_CytP450_Detox"/>
</dbReference>
<evidence type="ECO:0000256" key="7">
    <source>
        <dbReference type="ARBA" id="ARBA00022723"/>
    </source>
</evidence>
<dbReference type="InterPro" id="IPR002402">
    <property type="entry name" value="Cyt_P450_E_grp-II"/>
</dbReference>
<dbReference type="Gene3D" id="1.10.630.10">
    <property type="entry name" value="Cytochrome P450"/>
    <property type="match status" value="2"/>
</dbReference>
<dbReference type="PANTHER" id="PTHR24292:SF54">
    <property type="entry name" value="CYP9F3-RELATED"/>
    <property type="match status" value="1"/>
</dbReference>
<evidence type="ECO:0000256" key="3">
    <source>
        <dbReference type="ARBA" id="ARBA00004174"/>
    </source>
</evidence>
<dbReference type="InterPro" id="IPR001128">
    <property type="entry name" value="Cyt_P450"/>
</dbReference>
<evidence type="ECO:0000256" key="8">
    <source>
        <dbReference type="ARBA" id="ARBA00022824"/>
    </source>
</evidence>
<proteinExistence type="inferred from homology"/>
<dbReference type="Pfam" id="PF00067">
    <property type="entry name" value="p450"/>
    <property type="match status" value="2"/>
</dbReference>
<keyword evidence="6" id="KW-0349">Heme</keyword>
<dbReference type="PRINTS" id="PR00464">
    <property type="entry name" value="EP450II"/>
</dbReference>
<keyword evidence="13" id="KW-0472">Membrane</keyword>
<evidence type="ECO:0000256" key="9">
    <source>
        <dbReference type="ARBA" id="ARBA00022848"/>
    </source>
</evidence>
<dbReference type="AlphaFoldDB" id="A0A1B0CAG6"/>
<keyword evidence="7" id="KW-0479">Metal-binding</keyword>
<dbReference type="VEuPathDB" id="VectorBase:LLOJ000939"/>
<keyword evidence="11" id="KW-0408">Iron</keyword>
<dbReference type="InterPro" id="IPR036396">
    <property type="entry name" value="Cyt_P450_sf"/>
</dbReference>
<evidence type="ECO:0000256" key="6">
    <source>
        <dbReference type="ARBA" id="ARBA00022617"/>
    </source>
</evidence>
<protein>
    <recommendedName>
        <fullName evidence="16">Cytochrome</fullName>
    </recommendedName>
</protein>
<keyword evidence="15" id="KW-1185">Reference proteome</keyword>
<evidence type="ECO:0008006" key="16">
    <source>
        <dbReference type="Google" id="ProtNLM"/>
    </source>
</evidence>
<evidence type="ECO:0000256" key="1">
    <source>
        <dbReference type="ARBA" id="ARBA00001971"/>
    </source>
</evidence>
<evidence type="ECO:0000256" key="5">
    <source>
        <dbReference type="ARBA" id="ARBA00010617"/>
    </source>
</evidence>
<keyword evidence="8" id="KW-0256">Endoplasmic reticulum</keyword>
<comment type="cofactor">
    <cofactor evidence="1">
        <name>heme</name>
        <dbReference type="ChEBI" id="CHEBI:30413"/>
    </cofactor>
</comment>
<keyword evidence="9" id="KW-0492">Microsome</keyword>
<comment type="subcellular location">
    <subcellularLocation>
        <location evidence="4">Endoplasmic reticulum membrane</location>
        <topology evidence="4">Peripheral membrane protein</topology>
    </subcellularLocation>
    <subcellularLocation>
        <location evidence="3">Microsome membrane</location>
        <topology evidence="3">Peripheral membrane protein</topology>
    </subcellularLocation>
</comment>
<comment type="function">
    <text evidence="2">May be involved in the metabolism of insect hormones and in the breakdown of synthetic insecticides.</text>
</comment>
<evidence type="ECO:0000256" key="11">
    <source>
        <dbReference type="ARBA" id="ARBA00023004"/>
    </source>
</evidence>
<dbReference type="SUPFAM" id="SSF48264">
    <property type="entry name" value="Cytochrome P450"/>
    <property type="match status" value="1"/>
</dbReference>
<evidence type="ECO:0000256" key="10">
    <source>
        <dbReference type="ARBA" id="ARBA00023002"/>
    </source>
</evidence>
<dbReference type="EnsemblMetazoa" id="LLOJ000939-RA">
    <property type="protein sequence ID" value="LLOJ000939-PA"/>
    <property type="gene ID" value="LLOJ000939"/>
</dbReference>
<evidence type="ECO:0000313" key="15">
    <source>
        <dbReference type="Proteomes" id="UP000092461"/>
    </source>
</evidence>
<dbReference type="PANTHER" id="PTHR24292">
    <property type="entry name" value="CYTOCHROME P450"/>
    <property type="match status" value="1"/>
</dbReference>
<dbReference type="GO" id="GO:0020037">
    <property type="term" value="F:heme binding"/>
    <property type="evidence" value="ECO:0007669"/>
    <property type="project" value="InterPro"/>
</dbReference>
<sequence>FCGYFELRNPSFLIRDPELIKNLVVKDCETFLDHRLDSKHCSDLLFSRSLVKLSGTEWKDMRSTLSPAFTGSKLRTMFMFMTECCNSSVQYLEESANGKPMLMDMTDMFCRFTADIFGTCIFGIRVDSFRNPNNDFYLNGKKSVDFSGLRGLRTFFMGNFPKFTNFFGITSCEKNNANYFRNLIWDTIHQREGENIVRSDMIQLLMQARSGKLHYENKEEDEIGYAAVKETNLGKTISQSKNLRLWPTGIMFNRIANKPYNLEVDGKSYKINVGERILIPVLPLHRDPKYFPDPLRFDPERFSKNNIKNIKPY</sequence>
<dbReference type="VEuPathDB" id="VectorBase:LLONM1_006654"/>
<evidence type="ECO:0000256" key="4">
    <source>
        <dbReference type="ARBA" id="ARBA00004406"/>
    </source>
</evidence>
<dbReference type="Proteomes" id="UP000092461">
    <property type="component" value="Unassembled WGS sequence"/>
</dbReference>